<protein>
    <recommendedName>
        <fullName evidence="4">Beta gamma crystallin protein</fullName>
    </recommendedName>
</protein>
<dbReference type="AlphaFoldDB" id="A0A8H4IWP2"/>
<dbReference type="Proteomes" id="UP000572817">
    <property type="component" value="Unassembled WGS sequence"/>
</dbReference>
<evidence type="ECO:0000256" key="1">
    <source>
        <dbReference type="SAM" id="SignalP"/>
    </source>
</evidence>
<sequence length="139" mass="15063">MKLTTTTTFLLPLLATTIQPAFPGITGAVEEIPFTPADNNSTALDKRALAGTYYCRNNNFRGPCAHTMLPIGKCMNFQKGWNDNINSFGPDSGGFYCITFSNPGCTGGEPKFRFRYPGTPKTASWGLDGRISSVKCYSG</sequence>
<evidence type="ECO:0008006" key="4">
    <source>
        <dbReference type="Google" id="ProtNLM"/>
    </source>
</evidence>
<organism evidence="2 3">
    <name type="scientific">Botryosphaeria dothidea</name>
    <dbReference type="NCBI Taxonomy" id="55169"/>
    <lineage>
        <taxon>Eukaryota</taxon>
        <taxon>Fungi</taxon>
        <taxon>Dikarya</taxon>
        <taxon>Ascomycota</taxon>
        <taxon>Pezizomycotina</taxon>
        <taxon>Dothideomycetes</taxon>
        <taxon>Dothideomycetes incertae sedis</taxon>
        <taxon>Botryosphaeriales</taxon>
        <taxon>Botryosphaeriaceae</taxon>
        <taxon>Botryosphaeria</taxon>
    </lineage>
</organism>
<comment type="caution">
    <text evidence="2">The sequence shown here is derived from an EMBL/GenBank/DDBJ whole genome shotgun (WGS) entry which is preliminary data.</text>
</comment>
<accession>A0A8H4IWP2</accession>
<evidence type="ECO:0000313" key="3">
    <source>
        <dbReference type="Proteomes" id="UP000572817"/>
    </source>
</evidence>
<dbReference type="OrthoDB" id="2910287at2759"/>
<reference evidence="2" key="1">
    <citation type="submission" date="2020-04" db="EMBL/GenBank/DDBJ databases">
        <title>Genome Assembly and Annotation of Botryosphaeria dothidea sdau 11-99, a Latent Pathogen of Apple Fruit Ring Rot in China.</title>
        <authorList>
            <person name="Yu C."/>
            <person name="Diao Y."/>
            <person name="Lu Q."/>
            <person name="Zhao J."/>
            <person name="Cui S."/>
            <person name="Peng C."/>
            <person name="He B."/>
            <person name="Liu H."/>
        </authorList>
    </citation>
    <scope>NUCLEOTIDE SEQUENCE [LARGE SCALE GENOMIC DNA]</scope>
    <source>
        <strain evidence="2">Sdau11-99</strain>
    </source>
</reference>
<gene>
    <name evidence="2" type="ORF">GTA08_BOTSDO04311</name>
</gene>
<name>A0A8H4IWP2_9PEZI</name>
<keyword evidence="1" id="KW-0732">Signal</keyword>
<dbReference type="Gene3D" id="2.60.20.10">
    <property type="entry name" value="Crystallins"/>
    <property type="match status" value="1"/>
</dbReference>
<feature type="signal peptide" evidence="1">
    <location>
        <begin position="1"/>
        <end position="23"/>
    </location>
</feature>
<feature type="chain" id="PRO_5034213955" description="Beta gamma crystallin protein" evidence="1">
    <location>
        <begin position="24"/>
        <end position="139"/>
    </location>
</feature>
<dbReference type="EMBL" id="WWBZ02000022">
    <property type="protein sequence ID" value="KAF4307714.1"/>
    <property type="molecule type" value="Genomic_DNA"/>
</dbReference>
<evidence type="ECO:0000313" key="2">
    <source>
        <dbReference type="EMBL" id="KAF4307714.1"/>
    </source>
</evidence>
<proteinExistence type="predicted"/>
<keyword evidence="3" id="KW-1185">Reference proteome</keyword>